<dbReference type="AlphaFoldDB" id="A0A7Y9C6Q9"/>
<sequence length="182" mass="21199">MKEHFKILKGLPPYGDMYFSVPPNGYREYSEGFVVEFLKRDGKRWIGNFETGNSNLEFVCRLGDDNILVIARGICYMIDPENHHSFEIPGFDYKNVVEHENLFILVGEYSITVVRSRQEVQHFPNLCLDGISDVRIIGDALHGTLHDFDSNGNFTETHFTLDLDTFKFKTLNNRKSWWEILK</sequence>
<accession>A0A7Y9C6Q9</accession>
<evidence type="ECO:0000313" key="2">
    <source>
        <dbReference type="Proteomes" id="UP000535020"/>
    </source>
</evidence>
<organism evidence="1 2">
    <name type="scientific">Flavobacterium agri</name>
    <dbReference type="NCBI Taxonomy" id="2743471"/>
    <lineage>
        <taxon>Bacteria</taxon>
        <taxon>Pseudomonadati</taxon>
        <taxon>Bacteroidota</taxon>
        <taxon>Flavobacteriia</taxon>
        <taxon>Flavobacteriales</taxon>
        <taxon>Flavobacteriaceae</taxon>
        <taxon>Flavobacterium</taxon>
    </lineage>
</organism>
<dbReference type="Proteomes" id="UP000535020">
    <property type="component" value="Unassembled WGS sequence"/>
</dbReference>
<protein>
    <submittedName>
        <fullName evidence="1">Uncharacterized protein</fullName>
    </submittedName>
</protein>
<dbReference type="EMBL" id="JACBJI010000002">
    <property type="protein sequence ID" value="NYA70517.1"/>
    <property type="molecule type" value="Genomic_DNA"/>
</dbReference>
<evidence type="ECO:0000313" key="1">
    <source>
        <dbReference type="EMBL" id="NYA70517.1"/>
    </source>
</evidence>
<comment type="caution">
    <text evidence="1">The sequence shown here is derived from an EMBL/GenBank/DDBJ whole genome shotgun (WGS) entry which is preliminary data.</text>
</comment>
<name>A0A7Y9C6Q9_9FLAO</name>
<reference evidence="1 2" key="1">
    <citation type="submission" date="2020-07" db="EMBL/GenBank/DDBJ databases">
        <authorList>
            <person name="Sun Q."/>
        </authorList>
    </citation>
    <scope>NUCLEOTIDE SEQUENCE [LARGE SCALE GENOMIC DNA]</scope>
    <source>
        <strain evidence="1 2">MAH-1</strain>
    </source>
</reference>
<dbReference type="RefSeq" id="WP_176005326.1">
    <property type="nucleotide sequence ID" value="NZ_JABWMI010000006.1"/>
</dbReference>
<gene>
    <name evidence="1" type="ORF">HZF10_06260</name>
</gene>
<proteinExistence type="predicted"/>
<keyword evidence="2" id="KW-1185">Reference proteome</keyword>